<accession>A0ABY4Q5I8</accession>
<dbReference type="Pfam" id="PF19981">
    <property type="entry name" value="DUF6417"/>
    <property type="match status" value="1"/>
</dbReference>
<dbReference type="Proteomes" id="UP000829992">
    <property type="component" value="Chromosome"/>
</dbReference>
<reference evidence="1 2" key="1">
    <citation type="submission" date="2022-05" db="EMBL/GenBank/DDBJ databases">
        <authorList>
            <person name="Zhou X."/>
            <person name="Li K."/>
            <person name="Man Y."/>
        </authorList>
    </citation>
    <scope>NUCLEOTIDE SEQUENCE [LARGE SCALE GENOMIC DNA]</scope>
    <source>
        <strain evidence="1 2">MS405</strain>
    </source>
</reference>
<name>A0ABY4Q5I8_9ACTN</name>
<dbReference type="EMBL" id="CP097289">
    <property type="protein sequence ID" value="UQT61337.1"/>
    <property type="molecule type" value="Genomic_DNA"/>
</dbReference>
<organism evidence="1 2">
    <name type="scientific">Streptomyces durmitorensis</name>
    <dbReference type="NCBI Taxonomy" id="319947"/>
    <lineage>
        <taxon>Bacteria</taxon>
        <taxon>Bacillati</taxon>
        <taxon>Actinomycetota</taxon>
        <taxon>Actinomycetes</taxon>
        <taxon>Kitasatosporales</taxon>
        <taxon>Streptomycetaceae</taxon>
        <taxon>Streptomyces</taxon>
    </lineage>
</organism>
<dbReference type="InterPro" id="IPR046302">
    <property type="entry name" value="DUF6417"/>
</dbReference>
<sequence length="181" mass="19211">MQRTTDGWATAGPGLDERATGPLVRLGLLRAAPCEDQAGLPAKAGRTAAWAVQLTDDGWDALLYAQVRAAPPTAEAPSPGLQQVGLRRSELDTLRRFLALRGRLRHAPAPGLESAVDAARFNAASNRWVVYVSGEQMESMARAFFLERLGGSAAPANRFARVYGVSYEPPPHDAGATATCG</sequence>
<evidence type="ECO:0000313" key="1">
    <source>
        <dbReference type="EMBL" id="UQT61337.1"/>
    </source>
</evidence>
<evidence type="ECO:0000313" key="2">
    <source>
        <dbReference type="Proteomes" id="UP000829992"/>
    </source>
</evidence>
<keyword evidence="2" id="KW-1185">Reference proteome</keyword>
<gene>
    <name evidence="1" type="ORF">M4V62_01200</name>
</gene>
<protein>
    <submittedName>
        <fullName evidence="1">DUF6417 family protein</fullName>
    </submittedName>
</protein>
<proteinExistence type="predicted"/>